<dbReference type="RefSeq" id="WP_338911958.1">
    <property type="nucleotide sequence ID" value="NZ_CP062177.1"/>
</dbReference>
<keyword evidence="2" id="KW-1185">Reference proteome</keyword>
<sequence>MTIYSNALDARVQWALHRISVVAGDEKAAQAQLSLALTYAERSAEVAARKDEDVQCPALLVDVPQLRAAFMGAVESVRDQRQKRRTREGIEAEIEAIDRQVSRSCGLSYELFVMRFSAEVDYFLETVEAPYQALALEVAATMGYATPAEREEMQNEIEESGGCPLTGIDPDCCPCGRHP</sequence>
<name>A0ABZ2Q2V7_9BURK</name>
<keyword evidence="1" id="KW-0614">Plasmid</keyword>
<evidence type="ECO:0000313" key="1">
    <source>
        <dbReference type="EMBL" id="WXK40648.1"/>
    </source>
</evidence>
<evidence type="ECO:0000313" key="2">
    <source>
        <dbReference type="Proteomes" id="UP001493153"/>
    </source>
</evidence>
<accession>A0ABZ2Q2V7</accession>
<geneLocation type="plasmid" evidence="1 2">
    <name>unnamed</name>
</geneLocation>
<proteinExistence type="predicted"/>
<dbReference type="Proteomes" id="UP001493153">
    <property type="component" value="Plasmid unnamed"/>
</dbReference>
<organism evidence="1 2">
    <name type="scientific">Mycetohabitans rhizoxinica</name>
    <dbReference type="NCBI Taxonomy" id="412963"/>
    <lineage>
        <taxon>Bacteria</taxon>
        <taxon>Pseudomonadati</taxon>
        <taxon>Pseudomonadota</taxon>
        <taxon>Betaproteobacteria</taxon>
        <taxon>Burkholderiales</taxon>
        <taxon>Burkholderiaceae</taxon>
        <taxon>Mycetohabitans</taxon>
    </lineage>
</organism>
<reference evidence="1 2" key="1">
    <citation type="submission" date="2020-09" db="EMBL/GenBank/DDBJ databases">
        <title>Genome sequences of Mycetohabitans spp.</title>
        <authorList>
            <person name="Carter M.E."/>
            <person name="Carpenter S.C.D."/>
            <person name="Bogdanove A.J."/>
        </authorList>
    </citation>
    <scope>NUCLEOTIDE SEQUENCE [LARGE SCALE GENOMIC DNA]</scope>
    <source>
        <strain evidence="1 2">B12</strain>
        <plasmid evidence="1 2">unnamed</plasmid>
    </source>
</reference>
<dbReference type="EMBL" id="CP062177">
    <property type="protein sequence ID" value="WXK40648.1"/>
    <property type="molecule type" value="Genomic_DNA"/>
</dbReference>
<protein>
    <submittedName>
        <fullName evidence="1">Uncharacterized protein</fullName>
    </submittedName>
</protein>
<gene>
    <name evidence="1" type="ORF">IHE29_15875</name>
</gene>